<protein>
    <submittedName>
        <fullName evidence="3">3708_t:CDS:1</fullName>
    </submittedName>
</protein>
<gene>
    <name evidence="3" type="ORF">CPELLU_LOCUS11182</name>
</gene>
<dbReference type="GO" id="GO:0005525">
    <property type="term" value="F:GTP binding"/>
    <property type="evidence" value="ECO:0007669"/>
    <property type="project" value="InterPro"/>
</dbReference>
<proteinExistence type="predicted"/>
<comment type="caution">
    <text evidence="3">The sequence shown here is derived from an EMBL/GenBank/DDBJ whole genome shotgun (WGS) entry which is preliminary data.</text>
</comment>
<dbReference type="PANTHER" id="PTHR32046:SF12">
    <property type="entry name" value="AIG1-TYPE G DOMAIN-CONTAINING PROTEIN"/>
    <property type="match status" value="1"/>
</dbReference>
<dbReference type="Proteomes" id="UP000789759">
    <property type="component" value="Unassembled WGS sequence"/>
</dbReference>
<feature type="coiled-coil region" evidence="1">
    <location>
        <begin position="638"/>
        <end position="679"/>
    </location>
</feature>
<evidence type="ECO:0000313" key="4">
    <source>
        <dbReference type="Proteomes" id="UP000789759"/>
    </source>
</evidence>
<evidence type="ECO:0000313" key="3">
    <source>
        <dbReference type="EMBL" id="CAG8688907.1"/>
    </source>
</evidence>
<keyword evidence="1" id="KW-0175">Coiled coil</keyword>
<keyword evidence="4" id="KW-1185">Reference proteome</keyword>
<name>A0A9N9EPK4_9GLOM</name>
<dbReference type="AlphaFoldDB" id="A0A9N9EPK4"/>
<evidence type="ECO:0000256" key="1">
    <source>
        <dbReference type="SAM" id="Coils"/>
    </source>
</evidence>
<feature type="domain" description="G" evidence="2">
    <location>
        <begin position="272"/>
        <end position="392"/>
    </location>
</feature>
<dbReference type="InterPro" id="IPR027417">
    <property type="entry name" value="P-loop_NTPase"/>
</dbReference>
<evidence type="ECO:0000259" key="2">
    <source>
        <dbReference type="Pfam" id="PF01926"/>
    </source>
</evidence>
<reference evidence="3" key="1">
    <citation type="submission" date="2021-06" db="EMBL/GenBank/DDBJ databases">
        <authorList>
            <person name="Kallberg Y."/>
            <person name="Tangrot J."/>
            <person name="Rosling A."/>
        </authorList>
    </citation>
    <scope>NUCLEOTIDE SEQUENCE</scope>
    <source>
        <strain evidence="3">FL966</strain>
    </source>
</reference>
<dbReference type="SUPFAM" id="SSF52540">
    <property type="entry name" value="P-loop containing nucleoside triphosphate hydrolases"/>
    <property type="match status" value="1"/>
</dbReference>
<dbReference type="Gene3D" id="3.40.50.300">
    <property type="entry name" value="P-loop containing nucleotide triphosphate hydrolases"/>
    <property type="match status" value="1"/>
</dbReference>
<organism evidence="3 4">
    <name type="scientific">Cetraspora pellucida</name>
    <dbReference type="NCBI Taxonomy" id="1433469"/>
    <lineage>
        <taxon>Eukaryota</taxon>
        <taxon>Fungi</taxon>
        <taxon>Fungi incertae sedis</taxon>
        <taxon>Mucoromycota</taxon>
        <taxon>Glomeromycotina</taxon>
        <taxon>Glomeromycetes</taxon>
        <taxon>Diversisporales</taxon>
        <taxon>Gigasporaceae</taxon>
        <taxon>Cetraspora</taxon>
    </lineage>
</organism>
<sequence length="751" mass="86621">MQNNKNNIDDYTFAIRLQQKLYDDYNGVPQEITTSITKNVESEIDDDYAAMQLQQMYNEERHENDYILAMQLQEMYNKERTNNSKEYEKIPEKFSNQSTDKKIVDKEPLIKNFFQSNFNEFDNDDSPPSYYSSQKPARNDFGHPHIPAFNNNNNSYFQEQPFTQQKYPQQFPQQYPQQFPQQYSQRFPQHSQQFSQQFSHQFPQQFPQYQQQQTAPNYQDMFSQFMKFMEASQNQNQKNNINSYYDTNDINFSQKPNRNKINLSNREPGIFKILLLGGTGTGKSTIINTMTNYFLGGTLNKPKIVIPTKYYKVTENEYLNKDSESTIEDVTKSQTTKCHTYNFAHPDNPAYKFILIDTPGLSDTNGVKQDDKNIQEIIDAAISAGSLSAIVIIANGTEARVTPSIKNTLVRLSNNLPDDLLGNLLLILTKCTKSSACFSENAFSKEIAKPKKIFYMDNQFFCTDPKVWKDDEDESSNVEHHWKKSLNTIDRLLETITELSFTSTKAFENMRDYRNKIKSEIAKVAQDIANIQQVQDCLEAAQKALQKTGNQKNSYSNYTKTETITLDKIVPSDHHSTICTLHKKEKICHDGCGLSMESSSGTDHFINCSCMGSNNICRVCNCGPRSHYHDMVKMVRETKTLNKVLEDMKAQYDMANQQYQKHSNDANNYQSSLSNLQATANAKYEVIHKLCKDLSKICSRFNFVDELHANIESMRQDARLIQNVNIRRNAEAEIQRLEKLATDLSSKRGSV</sequence>
<dbReference type="CDD" id="cd00882">
    <property type="entry name" value="Ras_like_GTPase"/>
    <property type="match status" value="1"/>
</dbReference>
<accession>A0A9N9EPK4</accession>
<dbReference type="InterPro" id="IPR006073">
    <property type="entry name" value="GTP-bd"/>
</dbReference>
<dbReference type="Pfam" id="PF01926">
    <property type="entry name" value="MMR_HSR1"/>
    <property type="match status" value="1"/>
</dbReference>
<dbReference type="PANTHER" id="PTHR32046">
    <property type="entry name" value="G DOMAIN-CONTAINING PROTEIN"/>
    <property type="match status" value="1"/>
</dbReference>
<dbReference type="OrthoDB" id="2611327at2759"/>
<dbReference type="EMBL" id="CAJVQA010009719">
    <property type="protein sequence ID" value="CAG8688907.1"/>
    <property type="molecule type" value="Genomic_DNA"/>
</dbReference>